<organism evidence="2">
    <name type="scientific">Phytophthora nicotianae</name>
    <name type="common">Potato buckeye rot agent</name>
    <name type="synonym">Phytophthora parasitica</name>
    <dbReference type="NCBI Taxonomy" id="4792"/>
    <lineage>
        <taxon>Eukaryota</taxon>
        <taxon>Sar</taxon>
        <taxon>Stramenopiles</taxon>
        <taxon>Oomycota</taxon>
        <taxon>Peronosporomycetes</taxon>
        <taxon>Peronosporales</taxon>
        <taxon>Peronosporaceae</taxon>
        <taxon>Phytophthora</taxon>
    </lineage>
</organism>
<evidence type="ECO:0000313" key="2">
    <source>
        <dbReference type="EMBL" id="ETK93639.1"/>
    </source>
</evidence>
<evidence type="ECO:0000256" key="1">
    <source>
        <dbReference type="SAM" id="MobiDB-lite"/>
    </source>
</evidence>
<sequence length="58" mass="5850">ANTTLKTPLPKRASAMGSKNQRPPSGSITSNDTKDEKSVGVTSGAAVGHEITARGSPS</sequence>
<feature type="region of interest" description="Disordered" evidence="1">
    <location>
        <begin position="1"/>
        <end position="58"/>
    </location>
</feature>
<dbReference type="EMBL" id="KI684871">
    <property type="protein sequence ID" value="ETK93639.1"/>
    <property type="molecule type" value="Genomic_DNA"/>
</dbReference>
<gene>
    <name evidence="2" type="ORF">L915_03214</name>
</gene>
<protein>
    <submittedName>
        <fullName evidence="2">Uncharacterized protein</fullName>
    </submittedName>
</protein>
<name>W2HES3_PHYNI</name>
<feature type="compositionally biased region" description="Polar residues" evidence="1">
    <location>
        <begin position="17"/>
        <end position="31"/>
    </location>
</feature>
<feature type="non-terminal residue" evidence="2">
    <location>
        <position position="1"/>
    </location>
</feature>
<accession>W2HES3</accession>
<dbReference type="AlphaFoldDB" id="W2HES3"/>
<proteinExistence type="predicted"/>
<reference evidence="2" key="1">
    <citation type="submission" date="2013-11" db="EMBL/GenBank/DDBJ databases">
        <title>The Genome Sequence of Phytophthora parasitica CJ02B3.</title>
        <authorList>
            <consortium name="The Broad Institute Genomics Platform"/>
            <person name="Russ C."/>
            <person name="Tyler B."/>
            <person name="Panabieres F."/>
            <person name="Shan W."/>
            <person name="Tripathy S."/>
            <person name="Grunwald N."/>
            <person name="Machado M."/>
            <person name="Johnson C.S."/>
            <person name="Arredondo F."/>
            <person name="Hong C."/>
            <person name="Coffey M."/>
            <person name="Young S.K."/>
            <person name="Zeng Q."/>
            <person name="Gargeya S."/>
            <person name="Fitzgerald M."/>
            <person name="Abouelleil A."/>
            <person name="Alvarado L."/>
            <person name="Chapman S.B."/>
            <person name="Gainer-Dewar J."/>
            <person name="Goldberg J."/>
            <person name="Griggs A."/>
            <person name="Gujja S."/>
            <person name="Hansen M."/>
            <person name="Howarth C."/>
            <person name="Imamovic A."/>
            <person name="Ireland A."/>
            <person name="Larimer J."/>
            <person name="McCowan C."/>
            <person name="Murphy C."/>
            <person name="Pearson M."/>
            <person name="Poon T.W."/>
            <person name="Priest M."/>
            <person name="Roberts A."/>
            <person name="Saif S."/>
            <person name="Shea T."/>
            <person name="Sykes S."/>
            <person name="Wortman J."/>
            <person name="Nusbaum C."/>
            <person name="Birren B."/>
        </authorList>
    </citation>
    <scope>NUCLEOTIDE SEQUENCE [LARGE SCALE GENOMIC DNA]</scope>
    <source>
        <strain evidence="2">CJ02B3</strain>
    </source>
</reference>
<dbReference type="Proteomes" id="UP000053236">
    <property type="component" value="Unassembled WGS sequence"/>
</dbReference>